<comment type="caution">
    <text evidence="4">The sequence shown here is derived from an EMBL/GenBank/DDBJ whole genome shotgun (WGS) entry which is preliminary data.</text>
</comment>
<dbReference type="OrthoDB" id="43174at2759"/>
<dbReference type="InterPro" id="IPR015797">
    <property type="entry name" value="NUDIX_hydrolase-like_dom_sf"/>
</dbReference>
<evidence type="ECO:0000259" key="3">
    <source>
        <dbReference type="PROSITE" id="PS51462"/>
    </source>
</evidence>
<dbReference type="InterPro" id="IPR000086">
    <property type="entry name" value="NUDIX_hydrolase_dom"/>
</dbReference>
<evidence type="ECO:0000313" key="4">
    <source>
        <dbReference type="EMBL" id="CAH0377540.1"/>
    </source>
</evidence>
<dbReference type="EMBL" id="CAKKNE010000005">
    <property type="protein sequence ID" value="CAH0377540.1"/>
    <property type="molecule type" value="Genomic_DNA"/>
</dbReference>
<dbReference type="InterPro" id="IPR020084">
    <property type="entry name" value="NUDIX_hydrolase_CS"/>
</dbReference>
<dbReference type="PROSITE" id="PS51462">
    <property type="entry name" value="NUDIX"/>
    <property type="match status" value="1"/>
</dbReference>
<keyword evidence="5" id="KW-1185">Reference proteome</keyword>
<sequence length="168" mass="18124">MRRLLMIPPVARALSTRAYPQAPRAAVAVVARAGTTPPKYALVRRSKAPGAGLWSLPGGGIDVGEATMDAARRELREETGLETGAWHPYPFTTADAIYTDDQGRTEFHYLIAETFCALSNAEPLAAGDDASEARWWSLQDIERMDDVSGDCARVLKRAEALVAAGLLP</sequence>
<comment type="similarity">
    <text evidence="2">Belongs to the Nudix hydrolase family.</text>
</comment>
<dbReference type="InterPro" id="IPR020476">
    <property type="entry name" value="Nudix_hydrolase"/>
</dbReference>
<dbReference type="PROSITE" id="PS00893">
    <property type="entry name" value="NUDIX_BOX"/>
    <property type="match status" value="1"/>
</dbReference>
<feature type="domain" description="Nudix hydrolase" evidence="3">
    <location>
        <begin position="22"/>
        <end position="159"/>
    </location>
</feature>
<proteinExistence type="inferred from homology"/>
<dbReference type="SUPFAM" id="SSF55811">
    <property type="entry name" value="Nudix"/>
    <property type="match status" value="1"/>
</dbReference>
<evidence type="ECO:0000256" key="2">
    <source>
        <dbReference type="RuleBase" id="RU003476"/>
    </source>
</evidence>
<evidence type="ECO:0000256" key="1">
    <source>
        <dbReference type="ARBA" id="ARBA00022801"/>
    </source>
</evidence>
<dbReference type="CDD" id="cd04673">
    <property type="entry name" value="NUDIX_ADPRase"/>
    <property type="match status" value="1"/>
</dbReference>
<evidence type="ECO:0000313" key="5">
    <source>
        <dbReference type="Proteomes" id="UP000789595"/>
    </source>
</evidence>
<dbReference type="PANTHER" id="PTHR43736">
    <property type="entry name" value="ADP-RIBOSE PYROPHOSPHATASE"/>
    <property type="match status" value="1"/>
</dbReference>
<gene>
    <name evidence="4" type="ORF">PECAL_5P20760</name>
</gene>
<keyword evidence="1 2" id="KW-0378">Hydrolase</keyword>
<dbReference type="AlphaFoldDB" id="A0A8J2SVY4"/>
<dbReference type="PANTHER" id="PTHR43736:SF1">
    <property type="entry name" value="DIHYDRONEOPTERIN TRIPHOSPHATE DIPHOSPHATASE"/>
    <property type="match status" value="1"/>
</dbReference>
<dbReference type="GO" id="GO:0016787">
    <property type="term" value="F:hydrolase activity"/>
    <property type="evidence" value="ECO:0007669"/>
    <property type="project" value="UniProtKB-KW"/>
</dbReference>
<accession>A0A8J2SVY4</accession>
<dbReference type="Gene3D" id="3.90.79.10">
    <property type="entry name" value="Nucleoside Triphosphate Pyrophosphohydrolase"/>
    <property type="match status" value="1"/>
</dbReference>
<reference evidence="4" key="1">
    <citation type="submission" date="2021-11" db="EMBL/GenBank/DDBJ databases">
        <authorList>
            <consortium name="Genoscope - CEA"/>
            <person name="William W."/>
        </authorList>
    </citation>
    <scope>NUCLEOTIDE SEQUENCE</scope>
</reference>
<dbReference type="Proteomes" id="UP000789595">
    <property type="component" value="Unassembled WGS sequence"/>
</dbReference>
<dbReference type="Pfam" id="PF00293">
    <property type="entry name" value="NUDIX"/>
    <property type="match status" value="1"/>
</dbReference>
<organism evidence="4 5">
    <name type="scientific">Pelagomonas calceolata</name>
    <dbReference type="NCBI Taxonomy" id="35677"/>
    <lineage>
        <taxon>Eukaryota</taxon>
        <taxon>Sar</taxon>
        <taxon>Stramenopiles</taxon>
        <taxon>Ochrophyta</taxon>
        <taxon>Pelagophyceae</taxon>
        <taxon>Pelagomonadales</taxon>
        <taxon>Pelagomonadaceae</taxon>
        <taxon>Pelagomonas</taxon>
    </lineage>
</organism>
<protein>
    <recommendedName>
        <fullName evidence="3">Nudix hydrolase domain-containing protein</fullName>
    </recommendedName>
</protein>
<name>A0A8J2SVY4_9STRA</name>
<dbReference type="PRINTS" id="PR00502">
    <property type="entry name" value="NUDIXFAMILY"/>
</dbReference>